<name>A0A0V0R0Q9_PSEPJ</name>
<dbReference type="InParanoid" id="A0A0V0R0Q9"/>
<evidence type="ECO:0000313" key="2">
    <source>
        <dbReference type="EMBL" id="KRX08011.1"/>
    </source>
</evidence>
<feature type="compositionally biased region" description="Basic and acidic residues" evidence="1">
    <location>
        <begin position="461"/>
        <end position="484"/>
    </location>
</feature>
<sequence length="524" mass="61942">MNSSDQYKNMINQANQQRDIQYQNNDAEIFEYEINQQLNRKEQFDQAFLTKFIGEIQGLVQQTDEYRFIGNPYRIAVSKFSVDAEENKWNVALQLFQSLLVKAKGNKDVLDLVAYKKIPKDFRQIIWKFCLENDKESDEYAKKMRENRLLTISKFDLQIVKDAEGFVAQMVRLEEFDGSMMFALKTILSYYEKKTDRILSDYLYMLGIPLVYAFGECKYMHKIPVDMVGYFFSLVDIVKFFDPLVDLLIKHDEAYDAEMTDLAMNTIAVIDNQIAEKLDAVLHLENPASRTLLVLIVKRFIHSLGFAFLPLDITIYVWDNIFMKVVKNRLEIFVVFSCMLLCLKESILLSQDWDQMVDIIYIEGQKIDFEFFVEQYKRLFQDSKFYLSQYNVNPELVNRERGVLGEGKNPLQILLDEQSKKDKKLLQKRWNEGQALEDQEDQQDEEGEEDQDSDENQENQIYKDPKYKQMKDLQIDDILKEMKQEQQPYQRLGVVPMQGSEEEEEEDDEEEDEDEEGFDPLQNF</sequence>
<gene>
    <name evidence="2" type="ORF">PPERSA_06189</name>
</gene>
<feature type="compositionally biased region" description="Acidic residues" evidence="1">
    <location>
        <begin position="435"/>
        <end position="457"/>
    </location>
</feature>
<keyword evidence="3" id="KW-1185">Reference proteome</keyword>
<dbReference type="AlphaFoldDB" id="A0A0V0R0Q9"/>
<protein>
    <recommendedName>
        <fullName evidence="4">Rab-GTPase-TBC domain</fullName>
    </recommendedName>
</protein>
<reference evidence="2 3" key="1">
    <citation type="journal article" date="2015" name="Sci. Rep.">
        <title>Genome of the facultative scuticociliatosis pathogen Pseudocohnilembus persalinus provides insight into its virulence through horizontal gene transfer.</title>
        <authorList>
            <person name="Xiong J."/>
            <person name="Wang G."/>
            <person name="Cheng J."/>
            <person name="Tian M."/>
            <person name="Pan X."/>
            <person name="Warren A."/>
            <person name="Jiang C."/>
            <person name="Yuan D."/>
            <person name="Miao W."/>
        </authorList>
    </citation>
    <scope>NUCLEOTIDE SEQUENCE [LARGE SCALE GENOMIC DNA]</scope>
    <source>
        <strain evidence="2">36N120E</strain>
    </source>
</reference>
<comment type="caution">
    <text evidence="2">The sequence shown here is derived from an EMBL/GenBank/DDBJ whole genome shotgun (WGS) entry which is preliminary data.</text>
</comment>
<evidence type="ECO:0008006" key="4">
    <source>
        <dbReference type="Google" id="ProtNLM"/>
    </source>
</evidence>
<accession>A0A0V0R0Q9</accession>
<proteinExistence type="predicted"/>
<dbReference type="Proteomes" id="UP000054937">
    <property type="component" value="Unassembled WGS sequence"/>
</dbReference>
<dbReference type="OrthoDB" id="2126613at2759"/>
<evidence type="ECO:0000256" key="1">
    <source>
        <dbReference type="SAM" id="MobiDB-lite"/>
    </source>
</evidence>
<evidence type="ECO:0000313" key="3">
    <source>
        <dbReference type="Proteomes" id="UP000054937"/>
    </source>
</evidence>
<feature type="region of interest" description="Disordered" evidence="1">
    <location>
        <begin position="433"/>
        <end position="524"/>
    </location>
</feature>
<dbReference type="EMBL" id="LDAU01000076">
    <property type="protein sequence ID" value="KRX08011.1"/>
    <property type="molecule type" value="Genomic_DNA"/>
</dbReference>
<feature type="compositionally biased region" description="Acidic residues" evidence="1">
    <location>
        <begin position="500"/>
        <end position="518"/>
    </location>
</feature>
<organism evidence="2 3">
    <name type="scientific">Pseudocohnilembus persalinus</name>
    <name type="common">Ciliate</name>
    <dbReference type="NCBI Taxonomy" id="266149"/>
    <lineage>
        <taxon>Eukaryota</taxon>
        <taxon>Sar</taxon>
        <taxon>Alveolata</taxon>
        <taxon>Ciliophora</taxon>
        <taxon>Intramacronucleata</taxon>
        <taxon>Oligohymenophorea</taxon>
        <taxon>Scuticociliatia</taxon>
        <taxon>Philasterida</taxon>
        <taxon>Pseudocohnilembidae</taxon>
        <taxon>Pseudocohnilembus</taxon>
    </lineage>
</organism>
<dbReference type="OMA" id="PAREKIV"/>